<dbReference type="HOGENOM" id="CLU_2357201_0_0_6"/>
<dbReference type="KEGG" id="pec:W5S_4077"/>
<evidence type="ECO:0000313" key="3">
    <source>
        <dbReference type="Proteomes" id="UP000008044"/>
    </source>
</evidence>
<dbReference type="PATRIC" id="fig|1166016.3.peg.4156"/>
<reference evidence="1 3" key="1">
    <citation type="journal article" date="2012" name="J. Bacteriol.">
        <title>Genome sequence of Pectobacterium sp. strain SCC3193.</title>
        <authorList>
            <person name="Koskinen J.P."/>
            <person name="Laine P."/>
            <person name="Niemi O."/>
            <person name="Nykyri J."/>
            <person name="Harjunpaa H."/>
            <person name="Auvinen P."/>
            <person name="Paulin L."/>
            <person name="Pirhonen M."/>
            <person name="Palva T."/>
            <person name="Holm L."/>
        </authorList>
    </citation>
    <scope>NUCLEOTIDE SEQUENCE [LARGE SCALE GENOMIC DNA]</scope>
    <source>
        <strain evidence="1 3">SCC3193</strain>
    </source>
</reference>
<name>A0A0H3I839_PECPM</name>
<evidence type="ECO:0000313" key="4">
    <source>
        <dbReference type="Proteomes" id="UP001194579"/>
    </source>
</evidence>
<reference evidence="1" key="2">
    <citation type="submission" date="2012-03" db="EMBL/GenBank/DDBJ databases">
        <authorList>
            <person name="Koskinen P."/>
            <person name="Laine P."/>
            <person name="Niemi O."/>
            <person name="Nykyri J."/>
            <person name="Harjunpaa H."/>
            <person name="Auvinen P."/>
            <person name="Paulin L."/>
            <person name="Pirhonen M."/>
            <person name="Palva T."/>
            <person name="Holm L."/>
        </authorList>
    </citation>
    <scope>NUCLEOTIDE SEQUENCE</scope>
    <source>
        <strain evidence="1">SCC3193</strain>
    </source>
</reference>
<protein>
    <submittedName>
        <fullName evidence="1">Uncharacterized protein</fullName>
    </submittedName>
</protein>
<accession>A0A0H3I839</accession>
<dbReference type="EMBL" id="CP003415">
    <property type="protein sequence ID" value="AFI92140.1"/>
    <property type="molecule type" value="Genomic_DNA"/>
</dbReference>
<dbReference type="EMBL" id="WABS01000055">
    <property type="protein sequence ID" value="MBI0556833.1"/>
    <property type="molecule type" value="Genomic_DNA"/>
</dbReference>
<reference evidence="2" key="4">
    <citation type="submission" date="2024-05" db="EMBL/GenBank/DDBJ databases">
        <title>Identification of Pectobacterium versatile causing blackleg of potato from New York State with a whole genome sequencing approach.</title>
        <authorList>
            <person name="Ma X."/>
            <person name="Swingle B."/>
        </authorList>
    </citation>
    <scope>NUCLEOTIDE SEQUENCE</scope>
    <source>
        <strain evidence="2">NY1588A</strain>
    </source>
</reference>
<sequence length="96" mass="10624">MTESELKLYLDANNQAMMAMFQNLMEKQMQQFQQVLGTATSVFYQQGYNDGSAAGYVTAVNTLKPAISDGLRHGSSECGKVMQSFRDLGLADDEEK</sequence>
<organism evidence="1 3">
    <name type="scientific">Pectobacterium parmentieri</name>
    <dbReference type="NCBI Taxonomy" id="1905730"/>
    <lineage>
        <taxon>Bacteria</taxon>
        <taxon>Pseudomonadati</taxon>
        <taxon>Pseudomonadota</taxon>
        <taxon>Gammaproteobacteria</taxon>
        <taxon>Enterobacterales</taxon>
        <taxon>Pectobacteriaceae</taxon>
        <taxon>Pectobacterium</taxon>
    </lineage>
</organism>
<dbReference type="AlphaFoldDB" id="A0A0H3I839"/>
<evidence type="ECO:0000313" key="2">
    <source>
        <dbReference type="EMBL" id="MBI0556833.1"/>
    </source>
</evidence>
<evidence type="ECO:0000313" key="1">
    <source>
        <dbReference type="EMBL" id="AFI92140.1"/>
    </source>
</evidence>
<keyword evidence="4" id="KW-1185">Reference proteome</keyword>
<proteinExistence type="predicted"/>
<dbReference type="Proteomes" id="UP000008044">
    <property type="component" value="Chromosome"/>
</dbReference>
<reference evidence="4" key="3">
    <citation type="submission" date="2023-07" db="EMBL/GenBank/DDBJ databases">
        <title>Identification of Pectobacterium versatile causing blackleg of potato from New York State with a whole genome sequencing approach.</title>
        <authorList>
            <person name="Ma X."/>
            <person name="Swingle B."/>
        </authorList>
    </citation>
    <scope>NUCLEOTIDE SEQUENCE [LARGE SCALE GENOMIC DNA]</scope>
    <source>
        <strain evidence="4">NY1588A</strain>
    </source>
</reference>
<dbReference type="Proteomes" id="UP001194579">
    <property type="component" value="Unassembled WGS sequence"/>
</dbReference>
<gene>
    <name evidence="1" type="ordered locus">W5S_4077</name>
    <name evidence="2" type="ORF">F6Q06_20430</name>
</gene>
<dbReference type="RefSeq" id="WP_014701569.1">
    <property type="nucleotide sequence ID" value="NC_017845.1"/>
</dbReference>